<comment type="catalytic activity">
    <reaction evidence="6">
        <text>L-methionyl-[protein] + [thioredoxin]-disulfide + H2O = L-methionyl-(S)-S-oxide-[protein] + [thioredoxin]-dithiol</text>
        <dbReference type="Rhea" id="RHEA:14217"/>
        <dbReference type="Rhea" id="RHEA-COMP:10698"/>
        <dbReference type="Rhea" id="RHEA-COMP:10700"/>
        <dbReference type="Rhea" id="RHEA-COMP:12313"/>
        <dbReference type="Rhea" id="RHEA-COMP:12315"/>
        <dbReference type="ChEBI" id="CHEBI:15377"/>
        <dbReference type="ChEBI" id="CHEBI:16044"/>
        <dbReference type="ChEBI" id="CHEBI:29950"/>
        <dbReference type="ChEBI" id="CHEBI:44120"/>
        <dbReference type="ChEBI" id="CHEBI:50058"/>
        <dbReference type="EC" id="1.8.4.11"/>
    </reaction>
</comment>
<dbReference type="InterPro" id="IPR036509">
    <property type="entry name" value="Met_Sox_Rdtase_MsrA_sf"/>
</dbReference>
<dbReference type="InterPro" id="IPR002569">
    <property type="entry name" value="Met_Sox_Rdtase_MsrA_dom"/>
</dbReference>
<gene>
    <name evidence="9" type="ORF">MICPUN_100232</name>
</gene>
<dbReference type="OrthoDB" id="77405at2759"/>
<dbReference type="InterPro" id="IPR050162">
    <property type="entry name" value="MsrA_MetSO_reductase"/>
</dbReference>
<dbReference type="PANTHER" id="PTHR42799:SF2">
    <property type="entry name" value="MITOCHONDRIAL PEPTIDE METHIONINE SULFOXIDE REDUCTASE"/>
    <property type="match status" value="1"/>
</dbReference>
<sequence length="217" mass="24499">MKDMYIAAGRYAFLEKEFNDLRYAGVKEVVPGLASGVPGDESSVDAVKVTYDEEKISHEKLMQTYWKHVDPTRGDGQFKENGAKYRAAIWVDGPAERKEVETNLSRLQNSEIFGKGKALVTPVLDAPPKSFDPYPEDQWKALTNNPKAYEKDKAERQKAFDKLWGFVQYCANRLCGYVRFAPNCTGECLETFPELRERNFGQPELIGDIKITGGSGR</sequence>
<reference evidence="9 10" key="1">
    <citation type="journal article" date="2009" name="Science">
        <title>Green evolution and dynamic adaptations revealed by genomes of the marine picoeukaryotes Micromonas.</title>
        <authorList>
            <person name="Worden A.Z."/>
            <person name="Lee J.H."/>
            <person name="Mock T."/>
            <person name="Rouze P."/>
            <person name="Simmons M.P."/>
            <person name="Aerts A.L."/>
            <person name="Allen A.E."/>
            <person name="Cuvelier M.L."/>
            <person name="Derelle E."/>
            <person name="Everett M.V."/>
            <person name="Foulon E."/>
            <person name="Grimwood J."/>
            <person name="Gundlach H."/>
            <person name="Henrissat B."/>
            <person name="Napoli C."/>
            <person name="McDonald S.M."/>
            <person name="Parker M.S."/>
            <person name="Rombauts S."/>
            <person name="Salamov A."/>
            <person name="Von Dassow P."/>
            <person name="Badger J.H."/>
            <person name="Coutinho P.M."/>
            <person name="Demir E."/>
            <person name="Dubchak I."/>
            <person name="Gentemann C."/>
            <person name="Eikrem W."/>
            <person name="Gready J.E."/>
            <person name="John U."/>
            <person name="Lanier W."/>
            <person name="Lindquist E.A."/>
            <person name="Lucas S."/>
            <person name="Mayer K.F."/>
            <person name="Moreau H."/>
            <person name="Not F."/>
            <person name="Otillar R."/>
            <person name="Panaud O."/>
            <person name="Pangilinan J."/>
            <person name="Paulsen I."/>
            <person name="Piegu B."/>
            <person name="Poliakov A."/>
            <person name="Robbens S."/>
            <person name="Schmutz J."/>
            <person name="Toulza E."/>
            <person name="Wyss T."/>
            <person name="Zelensky A."/>
            <person name="Zhou K."/>
            <person name="Armbrust E.V."/>
            <person name="Bhattacharya D."/>
            <person name="Goodenough U.W."/>
            <person name="Van de Peer Y."/>
            <person name="Grigoriev I.V."/>
        </authorList>
    </citation>
    <scope>NUCLEOTIDE SEQUENCE [LARGE SCALE GENOMIC DNA]</scope>
    <source>
        <strain evidence="10">RCC299 / NOUM17</strain>
    </source>
</reference>
<dbReference type="GO" id="GO:0008113">
    <property type="term" value="F:peptide-methionine (S)-S-oxide reductase activity"/>
    <property type="evidence" value="ECO:0007669"/>
    <property type="project" value="UniProtKB-EC"/>
</dbReference>
<evidence type="ECO:0000256" key="3">
    <source>
        <dbReference type="ARBA" id="ARBA00023002"/>
    </source>
</evidence>
<dbReference type="OMA" id="CGYVRFA"/>
<dbReference type="PANTHER" id="PTHR42799">
    <property type="entry name" value="MITOCHONDRIAL PEPTIDE METHIONINE SULFOXIDE REDUCTASE"/>
    <property type="match status" value="1"/>
</dbReference>
<dbReference type="GO" id="GO:0005737">
    <property type="term" value="C:cytoplasm"/>
    <property type="evidence" value="ECO:0007669"/>
    <property type="project" value="TreeGrafter"/>
</dbReference>
<dbReference type="GO" id="GO:0034599">
    <property type="term" value="P:cellular response to oxidative stress"/>
    <property type="evidence" value="ECO:0007669"/>
    <property type="project" value="TreeGrafter"/>
</dbReference>
<evidence type="ECO:0000256" key="5">
    <source>
        <dbReference type="ARBA" id="ARBA00030643"/>
    </source>
</evidence>
<evidence type="ECO:0000256" key="4">
    <source>
        <dbReference type="ARBA" id="ARBA00030273"/>
    </source>
</evidence>
<keyword evidence="3" id="KW-0560">Oxidoreductase</keyword>
<evidence type="ECO:0000256" key="1">
    <source>
        <dbReference type="ARBA" id="ARBA00005591"/>
    </source>
</evidence>
<comment type="similarity">
    <text evidence="1">Belongs to the MsrA Met sulfoxide reductase family.</text>
</comment>
<proteinExistence type="inferred from homology"/>
<dbReference type="SUPFAM" id="SSF55068">
    <property type="entry name" value="Peptide methionine sulfoxide reductase"/>
    <property type="match status" value="1"/>
</dbReference>
<evidence type="ECO:0000259" key="8">
    <source>
        <dbReference type="Pfam" id="PF01625"/>
    </source>
</evidence>
<accession>C1E4S6</accession>
<feature type="domain" description="Peptide methionine sulphoxide reductase MsrA" evidence="8">
    <location>
        <begin position="24"/>
        <end position="148"/>
    </location>
</feature>
<dbReference type="EC" id="1.8.4.11" evidence="2"/>
<evidence type="ECO:0000256" key="2">
    <source>
        <dbReference type="ARBA" id="ARBA00012502"/>
    </source>
</evidence>
<dbReference type="KEGG" id="mis:MICPUN_100232"/>
<dbReference type="GeneID" id="8243200"/>
<protein>
    <recommendedName>
        <fullName evidence="2">peptide-methionine (S)-S-oxide reductase</fullName>
        <ecNumber evidence="2">1.8.4.11</ecNumber>
    </recommendedName>
    <alternativeName>
        <fullName evidence="5">Peptide-methionine (S)-S-oxide reductase</fullName>
    </alternativeName>
    <alternativeName>
        <fullName evidence="4">Protein-methionine-S-oxide reductase</fullName>
    </alternativeName>
</protein>
<keyword evidence="10" id="KW-1185">Reference proteome</keyword>
<dbReference type="Gene3D" id="3.30.1060.10">
    <property type="entry name" value="Peptide methionine sulphoxide reductase MsrA"/>
    <property type="match status" value="1"/>
</dbReference>
<dbReference type="EMBL" id="CP001325">
    <property type="protein sequence ID" value="ACO62769.1"/>
    <property type="molecule type" value="Genomic_DNA"/>
</dbReference>
<evidence type="ECO:0000313" key="10">
    <source>
        <dbReference type="Proteomes" id="UP000002009"/>
    </source>
</evidence>
<dbReference type="AlphaFoldDB" id="C1E4S6"/>
<evidence type="ECO:0000256" key="7">
    <source>
        <dbReference type="ARBA" id="ARBA00048782"/>
    </source>
</evidence>
<dbReference type="STRING" id="296587.C1E4S6"/>
<dbReference type="Proteomes" id="UP000002009">
    <property type="component" value="Chromosome 4"/>
</dbReference>
<evidence type="ECO:0000313" key="9">
    <source>
        <dbReference type="EMBL" id="ACO62769.1"/>
    </source>
</evidence>
<organism evidence="9 10">
    <name type="scientific">Micromonas commoda (strain RCC299 / NOUM17 / CCMP2709)</name>
    <name type="common">Picoplanktonic green alga</name>
    <dbReference type="NCBI Taxonomy" id="296587"/>
    <lineage>
        <taxon>Eukaryota</taxon>
        <taxon>Viridiplantae</taxon>
        <taxon>Chlorophyta</taxon>
        <taxon>Mamiellophyceae</taxon>
        <taxon>Mamiellales</taxon>
        <taxon>Mamiellaceae</taxon>
        <taxon>Micromonas</taxon>
    </lineage>
</organism>
<dbReference type="Pfam" id="PF01625">
    <property type="entry name" value="PMSR"/>
    <property type="match status" value="1"/>
</dbReference>
<dbReference type="InParanoid" id="C1E4S6"/>
<dbReference type="RefSeq" id="XP_002501511.1">
    <property type="nucleotide sequence ID" value="XM_002501465.1"/>
</dbReference>
<name>C1E4S6_MICCC</name>
<comment type="catalytic activity">
    <reaction evidence="7">
        <text>[thioredoxin]-disulfide + L-methionine + H2O = L-methionine (S)-S-oxide + [thioredoxin]-dithiol</text>
        <dbReference type="Rhea" id="RHEA:19993"/>
        <dbReference type="Rhea" id="RHEA-COMP:10698"/>
        <dbReference type="Rhea" id="RHEA-COMP:10700"/>
        <dbReference type="ChEBI" id="CHEBI:15377"/>
        <dbReference type="ChEBI" id="CHEBI:29950"/>
        <dbReference type="ChEBI" id="CHEBI:50058"/>
        <dbReference type="ChEBI" id="CHEBI:57844"/>
        <dbReference type="ChEBI" id="CHEBI:58772"/>
        <dbReference type="EC" id="1.8.4.11"/>
    </reaction>
</comment>
<evidence type="ECO:0000256" key="6">
    <source>
        <dbReference type="ARBA" id="ARBA00047806"/>
    </source>
</evidence>